<proteinExistence type="inferred from homology"/>
<dbReference type="Proteomes" id="UP000242715">
    <property type="component" value="Unassembled WGS sequence"/>
</dbReference>
<dbReference type="GO" id="GO:0046872">
    <property type="term" value="F:metal ion binding"/>
    <property type="evidence" value="ECO:0007669"/>
    <property type="project" value="UniProtKB-KW"/>
</dbReference>
<organism evidence="6 7">
    <name type="scientific">Trifolium subterraneum</name>
    <name type="common">Subterranean clover</name>
    <dbReference type="NCBI Taxonomy" id="3900"/>
    <lineage>
        <taxon>Eukaryota</taxon>
        <taxon>Viridiplantae</taxon>
        <taxon>Streptophyta</taxon>
        <taxon>Embryophyta</taxon>
        <taxon>Tracheophyta</taxon>
        <taxon>Spermatophyta</taxon>
        <taxon>Magnoliopsida</taxon>
        <taxon>eudicotyledons</taxon>
        <taxon>Gunneridae</taxon>
        <taxon>Pentapetalae</taxon>
        <taxon>rosids</taxon>
        <taxon>fabids</taxon>
        <taxon>Fabales</taxon>
        <taxon>Fabaceae</taxon>
        <taxon>Papilionoideae</taxon>
        <taxon>50 kb inversion clade</taxon>
        <taxon>NPAAA clade</taxon>
        <taxon>Hologalegina</taxon>
        <taxon>IRL clade</taxon>
        <taxon>Trifolieae</taxon>
        <taxon>Trifolium</taxon>
    </lineage>
</organism>
<evidence type="ECO:0000313" key="6">
    <source>
        <dbReference type="EMBL" id="GAU18064.1"/>
    </source>
</evidence>
<dbReference type="GO" id="GO:0031490">
    <property type="term" value="F:chromatin DNA binding"/>
    <property type="evidence" value="ECO:0007669"/>
    <property type="project" value="TreeGrafter"/>
</dbReference>
<keyword evidence="7" id="KW-1185">Reference proteome</keyword>
<evidence type="ECO:0000256" key="4">
    <source>
        <dbReference type="ARBA" id="ARBA00023242"/>
    </source>
</evidence>
<feature type="region of interest" description="Disordered" evidence="5">
    <location>
        <begin position="1"/>
        <end position="26"/>
    </location>
</feature>
<name>A0A2Z6LKU8_TRISU</name>
<evidence type="ECO:0000256" key="1">
    <source>
        <dbReference type="ARBA" id="ARBA00004123"/>
    </source>
</evidence>
<protein>
    <submittedName>
        <fullName evidence="6">Uncharacterized protein</fullName>
    </submittedName>
</protein>
<dbReference type="EMBL" id="DF973178">
    <property type="protein sequence ID" value="GAU18064.1"/>
    <property type="molecule type" value="Genomic_DNA"/>
</dbReference>
<keyword evidence="3" id="KW-0479">Metal-binding</keyword>
<dbReference type="OrthoDB" id="1727611at2759"/>
<gene>
    <name evidence="6" type="ORF">TSUD_51750</name>
</gene>
<dbReference type="GO" id="GO:0000785">
    <property type="term" value="C:chromatin"/>
    <property type="evidence" value="ECO:0007669"/>
    <property type="project" value="TreeGrafter"/>
</dbReference>
<feature type="compositionally biased region" description="Polar residues" evidence="5">
    <location>
        <begin position="7"/>
        <end position="19"/>
    </location>
</feature>
<dbReference type="AlphaFoldDB" id="A0A2Z6LKU8"/>
<reference evidence="7" key="1">
    <citation type="journal article" date="2017" name="Front. Plant Sci.">
        <title>Climate Clever Clovers: New Paradigm to Reduce the Environmental Footprint of Ruminants by Breeding Low Methanogenic Forages Utilizing Haplotype Variation.</title>
        <authorList>
            <person name="Kaur P."/>
            <person name="Appels R."/>
            <person name="Bayer P.E."/>
            <person name="Keeble-Gagnere G."/>
            <person name="Wang J."/>
            <person name="Hirakawa H."/>
            <person name="Shirasawa K."/>
            <person name="Vercoe P."/>
            <person name="Stefanova K."/>
            <person name="Durmic Z."/>
            <person name="Nichols P."/>
            <person name="Revell C."/>
            <person name="Isobe S.N."/>
            <person name="Edwards D."/>
            <person name="Erskine W."/>
        </authorList>
    </citation>
    <scope>NUCLEOTIDE SEQUENCE [LARGE SCALE GENOMIC DNA]</scope>
    <source>
        <strain evidence="7">cv. Daliak</strain>
    </source>
</reference>
<sequence>MDVAAKTLSSSDDTVATQESDTDFGAKTASLKYNDVAVGYSSSVKPTPATTMFGKMKKKRGRKSFAEIQKMEEEEENVKKRGRKKKVIVDSVENDVVEEGENVKKEEKKKPGRKRKKIFSSGEEFEAEQKGENVIKEKKKPGRKRKVISEETELDGENGGFIKEEKNKSGRKIKIVDEFVDDNKDVYVFEFGVTWFMYPKLKESDIAEACPVCRDNCNCIACLRSSKLIDDIQRKRWNETDTVEEVRLSKYLLEGLFPYLRQLDGEQMIEKEREAKRLRISLSKLKVKVADYPKNKHVYW</sequence>
<keyword evidence="4" id="KW-0539">Nucleus</keyword>
<evidence type="ECO:0000256" key="3">
    <source>
        <dbReference type="ARBA" id="ARBA00022723"/>
    </source>
</evidence>
<dbReference type="GO" id="GO:0003712">
    <property type="term" value="F:transcription coregulator activity"/>
    <property type="evidence" value="ECO:0007669"/>
    <property type="project" value="TreeGrafter"/>
</dbReference>
<dbReference type="GO" id="GO:0032454">
    <property type="term" value="F:histone H3K9 demethylase activity"/>
    <property type="evidence" value="ECO:0007669"/>
    <property type="project" value="InterPro"/>
</dbReference>
<dbReference type="InterPro" id="IPR045109">
    <property type="entry name" value="LSDs-like"/>
</dbReference>
<evidence type="ECO:0000256" key="2">
    <source>
        <dbReference type="ARBA" id="ARBA00006801"/>
    </source>
</evidence>
<evidence type="ECO:0000256" key="5">
    <source>
        <dbReference type="SAM" id="MobiDB-lite"/>
    </source>
</evidence>
<dbReference type="PANTHER" id="PTHR12549:SF11">
    <property type="entry name" value="LYSINE-SPECIFIC DEMETHYLASE JMJ25"/>
    <property type="match status" value="1"/>
</dbReference>
<accession>A0A2Z6LKU8</accession>
<feature type="region of interest" description="Disordered" evidence="5">
    <location>
        <begin position="98"/>
        <end position="118"/>
    </location>
</feature>
<evidence type="ECO:0000313" key="7">
    <source>
        <dbReference type="Proteomes" id="UP000242715"/>
    </source>
</evidence>
<dbReference type="PANTHER" id="PTHR12549">
    <property type="entry name" value="JMJC DOMAIN-CONTAINING HISTONE DEMETHYLATION PROTEIN"/>
    <property type="match status" value="1"/>
</dbReference>
<comment type="subcellular location">
    <subcellularLocation>
        <location evidence="1">Nucleus</location>
    </subcellularLocation>
</comment>
<comment type="similarity">
    <text evidence="2">Belongs to the JARID1 histone demethylase family.</text>
</comment>
<dbReference type="GO" id="GO:0006357">
    <property type="term" value="P:regulation of transcription by RNA polymerase II"/>
    <property type="evidence" value="ECO:0007669"/>
    <property type="project" value="TreeGrafter"/>
</dbReference>
<dbReference type="GO" id="GO:0000118">
    <property type="term" value="C:histone deacetylase complex"/>
    <property type="evidence" value="ECO:0007669"/>
    <property type="project" value="TreeGrafter"/>
</dbReference>